<proteinExistence type="predicted"/>
<protein>
    <submittedName>
        <fullName evidence="1">Uncharacterized protein</fullName>
    </submittedName>
</protein>
<dbReference type="AlphaFoldDB" id="A0A5C6PUE8"/>
<keyword evidence="2" id="KW-1185">Reference proteome</keyword>
<organism evidence="1 2">
    <name type="scientific">Takifugu flavidus</name>
    <name type="common">sansaifugu</name>
    <dbReference type="NCBI Taxonomy" id="433684"/>
    <lineage>
        <taxon>Eukaryota</taxon>
        <taxon>Metazoa</taxon>
        <taxon>Chordata</taxon>
        <taxon>Craniata</taxon>
        <taxon>Vertebrata</taxon>
        <taxon>Euteleostomi</taxon>
        <taxon>Actinopterygii</taxon>
        <taxon>Neopterygii</taxon>
        <taxon>Teleostei</taxon>
        <taxon>Neoteleostei</taxon>
        <taxon>Acanthomorphata</taxon>
        <taxon>Eupercaria</taxon>
        <taxon>Tetraodontiformes</taxon>
        <taxon>Tetradontoidea</taxon>
        <taxon>Tetraodontidae</taxon>
        <taxon>Takifugu</taxon>
    </lineage>
</organism>
<dbReference type="EMBL" id="RHFK02000001">
    <property type="protein sequence ID" value="TWW82240.1"/>
    <property type="molecule type" value="Genomic_DNA"/>
</dbReference>
<comment type="caution">
    <text evidence="1">The sequence shown here is derived from an EMBL/GenBank/DDBJ whole genome shotgun (WGS) entry which is preliminary data.</text>
</comment>
<dbReference type="Proteomes" id="UP000324091">
    <property type="component" value="Chromosome 1"/>
</dbReference>
<gene>
    <name evidence="1" type="ORF">D4764_01G0020550</name>
</gene>
<evidence type="ECO:0000313" key="2">
    <source>
        <dbReference type="Proteomes" id="UP000324091"/>
    </source>
</evidence>
<accession>A0A5C6PUE8</accession>
<name>A0A5C6PUE8_9TELE</name>
<evidence type="ECO:0000313" key="1">
    <source>
        <dbReference type="EMBL" id="TWW82240.1"/>
    </source>
</evidence>
<reference evidence="1 2" key="1">
    <citation type="submission" date="2019-04" db="EMBL/GenBank/DDBJ databases">
        <title>Chromosome genome assembly for Takifugu flavidus.</title>
        <authorList>
            <person name="Xiao S."/>
        </authorList>
    </citation>
    <scope>NUCLEOTIDE SEQUENCE [LARGE SCALE GENOMIC DNA]</scope>
    <source>
        <strain evidence="1">HTHZ2018</strain>
        <tissue evidence="1">Muscle</tissue>
    </source>
</reference>
<sequence>MKDIGESKDQQLTVTDDNEDSNFLPEVLAESVWTEVVGRGSGKALLAVQVGSGTTALGGGALAANMPVSFLIRCHVALRIRPVSDAEQEEGATIAAHRLDEQSPLETNMSGEFFSLPTVKNITHHHGDGGASYVDYGAIKRASPPGVGFDGTEAETGRRANGW</sequence>